<evidence type="ECO:0000256" key="4">
    <source>
        <dbReference type="ARBA" id="ARBA00022692"/>
    </source>
</evidence>
<evidence type="ECO:0000256" key="2">
    <source>
        <dbReference type="ARBA" id="ARBA00009983"/>
    </source>
</evidence>
<keyword evidence="10" id="KW-0378">Hydrolase</keyword>
<comment type="similarity">
    <text evidence="2 7">Belongs to the LTA synthase family.</text>
</comment>
<evidence type="ECO:0000256" key="8">
    <source>
        <dbReference type="SAM" id="Phobius"/>
    </source>
</evidence>
<dbReference type="PANTHER" id="PTHR47371:SF1">
    <property type="entry name" value="LIPOTEICHOIC ACID SYNTHASE-LIKE YQGS"/>
    <property type="match status" value="1"/>
</dbReference>
<keyword evidence="3 7" id="KW-1003">Cell membrane</keyword>
<comment type="caution">
    <text evidence="10">The sequence shown here is derived from an EMBL/GenBank/DDBJ whole genome shotgun (WGS) entry which is preliminary data.</text>
</comment>
<dbReference type="Gene3D" id="3.30.1120.170">
    <property type="match status" value="1"/>
</dbReference>
<keyword evidence="5 8" id="KW-1133">Transmembrane helix</keyword>
<accession>A0ABS2STQ6</accession>
<protein>
    <submittedName>
        <fullName evidence="10">Sulfatase</fullName>
        <ecNumber evidence="10">3.1.6.-</ecNumber>
    </submittedName>
</protein>
<dbReference type="EC" id="3.1.6.-" evidence="10"/>
<keyword evidence="4 8" id="KW-0812">Transmembrane</keyword>
<keyword evidence="6 7" id="KW-0472">Membrane</keyword>
<dbReference type="InterPro" id="IPR000917">
    <property type="entry name" value="Sulfatase_N"/>
</dbReference>
<evidence type="ECO:0000256" key="6">
    <source>
        <dbReference type="ARBA" id="ARBA00023136"/>
    </source>
</evidence>
<dbReference type="EMBL" id="JAFBCV010000005">
    <property type="protein sequence ID" value="MBM7838640.1"/>
    <property type="molecule type" value="Genomic_DNA"/>
</dbReference>
<dbReference type="SUPFAM" id="SSF53649">
    <property type="entry name" value="Alkaline phosphatase-like"/>
    <property type="match status" value="1"/>
</dbReference>
<feature type="domain" description="Sulfatase N-terminal" evidence="9">
    <location>
        <begin position="245"/>
        <end position="534"/>
    </location>
</feature>
<feature type="transmembrane region" description="Helical" evidence="8">
    <location>
        <begin position="152"/>
        <end position="171"/>
    </location>
</feature>
<dbReference type="InterPro" id="IPR017850">
    <property type="entry name" value="Alkaline_phosphatase_core_sf"/>
</dbReference>
<feature type="transmembrane region" description="Helical" evidence="8">
    <location>
        <begin position="120"/>
        <end position="140"/>
    </location>
</feature>
<evidence type="ECO:0000256" key="1">
    <source>
        <dbReference type="ARBA" id="ARBA00004651"/>
    </source>
</evidence>
<evidence type="ECO:0000313" key="10">
    <source>
        <dbReference type="EMBL" id="MBM7838640.1"/>
    </source>
</evidence>
<gene>
    <name evidence="10" type="ORF">JOC54_001899</name>
</gene>
<feature type="transmembrane region" description="Helical" evidence="8">
    <location>
        <begin position="71"/>
        <end position="94"/>
    </location>
</feature>
<name>A0ABS2STQ6_9BACI</name>
<evidence type="ECO:0000256" key="3">
    <source>
        <dbReference type="ARBA" id="ARBA00022475"/>
    </source>
</evidence>
<dbReference type="InterPro" id="IPR012160">
    <property type="entry name" value="LtaS-like"/>
</dbReference>
<evidence type="ECO:0000256" key="5">
    <source>
        <dbReference type="ARBA" id="ARBA00022989"/>
    </source>
</evidence>
<evidence type="ECO:0000313" key="11">
    <source>
        <dbReference type="Proteomes" id="UP001179280"/>
    </source>
</evidence>
<proteinExistence type="inferred from homology"/>
<sequence>MNKIKAGIRRLQFFWLAVALLSITTYVLYKVAFTIPTENMMQEFLLFINPISSSILLLGIALLFKNKTRNVMVVVLSFIGSFILYGNLLFYRFYSDFLTLPVLLQTNNMQDLSSSVFELMSIWDLFLFANVAILAVLVARKKVPVVGRLKREPVLIAALAVLLFLGNLTLAQTERPQLLTRSFDRDMIVKNIGVFNFHIYDIFLQSQSRAQRVLADSSDIIEVKNYVQANHKEPNPDMFGVAEGKNVFMISLESIQSFVIDNDMEGQEITPFLNQLKDESYYFENFYHQTEQGKTSDSEFIVANSMFGRGSGAVFFTHAQNNYNATPKILGENGYYSSVMHANNRTFWNRDVVYDTLGYDHFYDVEYYDVTEENSVGWGLKDKEFFEQSIDLLKEQPQPFYTTFITLTNHFPFELDEEDKMIDEGDYGSGTLNRFFPTVRYMDYAVEEFFNDIKEAGLYEDSIFILYGDHYGISSNHNNAMARFLEQDEITPFDTVQLQRVPLFIHIPGHEGEVIDTVSGQVDIQPTLMHLLGMTTKQDIQFGSDLFSPDNESYAVLRNGSFITDDVVWTNNTCYDKETGEPLTEEEQAACEEFAPRATQDLEFSDKVIYGDLLRFYEPDNQDLVETDSDDEE</sequence>
<organism evidence="10 11">
    <name type="scientific">Shouchella xiaoxiensis</name>
    <dbReference type="NCBI Taxonomy" id="766895"/>
    <lineage>
        <taxon>Bacteria</taxon>
        <taxon>Bacillati</taxon>
        <taxon>Bacillota</taxon>
        <taxon>Bacilli</taxon>
        <taxon>Bacillales</taxon>
        <taxon>Bacillaceae</taxon>
        <taxon>Shouchella</taxon>
    </lineage>
</organism>
<dbReference type="InterPro" id="IPR050448">
    <property type="entry name" value="OpgB/LTA_synthase_biosynth"/>
</dbReference>
<comment type="subcellular location">
    <subcellularLocation>
        <location evidence="1">Cell membrane</location>
        <topology evidence="1">Multi-pass membrane protein</topology>
    </subcellularLocation>
</comment>
<dbReference type="PIRSF" id="PIRSF005091">
    <property type="entry name" value="Mmb_sulf_HI1246"/>
    <property type="match status" value="1"/>
</dbReference>
<feature type="transmembrane region" description="Helical" evidence="8">
    <location>
        <begin position="44"/>
        <end position="64"/>
    </location>
</feature>
<keyword evidence="11" id="KW-1185">Reference proteome</keyword>
<reference evidence="10" key="1">
    <citation type="submission" date="2021-01" db="EMBL/GenBank/DDBJ databases">
        <title>Genomic Encyclopedia of Type Strains, Phase IV (KMG-IV): sequencing the most valuable type-strain genomes for metagenomic binning, comparative biology and taxonomic classification.</title>
        <authorList>
            <person name="Goeker M."/>
        </authorList>
    </citation>
    <scope>NUCLEOTIDE SEQUENCE</scope>
    <source>
        <strain evidence="10">DSM 21943</strain>
    </source>
</reference>
<feature type="transmembrane region" description="Helical" evidence="8">
    <location>
        <begin position="12"/>
        <end position="32"/>
    </location>
</feature>
<dbReference type="Pfam" id="PF00884">
    <property type="entry name" value="Sulfatase"/>
    <property type="match status" value="1"/>
</dbReference>
<dbReference type="PANTHER" id="PTHR47371">
    <property type="entry name" value="LIPOTEICHOIC ACID SYNTHASE"/>
    <property type="match status" value="1"/>
</dbReference>
<dbReference type="Gene3D" id="3.40.720.10">
    <property type="entry name" value="Alkaline Phosphatase, subunit A"/>
    <property type="match status" value="1"/>
</dbReference>
<evidence type="ECO:0000259" key="9">
    <source>
        <dbReference type="Pfam" id="PF00884"/>
    </source>
</evidence>
<dbReference type="CDD" id="cd16015">
    <property type="entry name" value="LTA_synthase"/>
    <property type="match status" value="1"/>
</dbReference>
<dbReference type="Proteomes" id="UP001179280">
    <property type="component" value="Unassembled WGS sequence"/>
</dbReference>
<evidence type="ECO:0000256" key="7">
    <source>
        <dbReference type="PIRNR" id="PIRNR005091"/>
    </source>
</evidence>
<dbReference type="GO" id="GO:0016787">
    <property type="term" value="F:hydrolase activity"/>
    <property type="evidence" value="ECO:0007669"/>
    <property type="project" value="UniProtKB-KW"/>
</dbReference>
<dbReference type="RefSeq" id="WP_204465881.1">
    <property type="nucleotide sequence ID" value="NZ_JAFBCV010000005.1"/>
</dbReference>